<sequence length="75" mass="9010">MQDSFVDLLKLLLPEIIVEYFELTSYKKEEEILHLYLKEINSIPKEHRQSKLSSKGFFDEITVQDFPIRGQQLYF</sequence>
<gene>
    <name evidence="1" type="ORF">LPBF_11185</name>
</gene>
<evidence type="ECO:0000313" key="2">
    <source>
        <dbReference type="Proteomes" id="UP000093510"/>
    </source>
</evidence>
<dbReference type="AlphaFoldDB" id="A0A1B9DWH7"/>
<accession>A0A1B9DWH7</accession>
<evidence type="ECO:0008006" key="3">
    <source>
        <dbReference type="Google" id="ProtNLM"/>
    </source>
</evidence>
<name>A0A1B9DWH7_9FLAO</name>
<reference evidence="1 2" key="1">
    <citation type="submission" date="2016-03" db="EMBL/GenBank/DDBJ databases">
        <authorList>
            <person name="Ploux O."/>
        </authorList>
    </citation>
    <scope>NUCLEOTIDE SEQUENCE [LARGE SCALE GENOMIC DNA]</scope>
    <source>
        <strain evidence="1 2">LPB0076</strain>
    </source>
</reference>
<dbReference type="RefSeq" id="WP_066336493.1">
    <property type="nucleotide sequence ID" value="NZ_LVEP01000040.1"/>
</dbReference>
<keyword evidence="2" id="KW-1185">Reference proteome</keyword>
<dbReference type="EMBL" id="LVEP01000040">
    <property type="protein sequence ID" value="OCB74018.1"/>
    <property type="molecule type" value="Genomic_DNA"/>
</dbReference>
<dbReference type="STRING" id="1763534.GCA_001831475_01471"/>
<dbReference type="Proteomes" id="UP000093510">
    <property type="component" value="Unassembled WGS sequence"/>
</dbReference>
<organism evidence="1 2">
    <name type="scientific">Flavobacterium crassostreae</name>
    <dbReference type="NCBI Taxonomy" id="1763534"/>
    <lineage>
        <taxon>Bacteria</taxon>
        <taxon>Pseudomonadati</taxon>
        <taxon>Bacteroidota</taxon>
        <taxon>Flavobacteriia</taxon>
        <taxon>Flavobacteriales</taxon>
        <taxon>Flavobacteriaceae</taxon>
        <taxon>Flavobacterium</taxon>
    </lineage>
</organism>
<protein>
    <recommendedName>
        <fullName evidence="3">Transposase</fullName>
    </recommendedName>
</protein>
<proteinExistence type="predicted"/>
<evidence type="ECO:0000313" key="1">
    <source>
        <dbReference type="EMBL" id="OCB74018.1"/>
    </source>
</evidence>
<comment type="caution">
    <text evidence="1">The sequence shown here is derived from an EMBL/GenBank/DDBJ whole genome shotgun (WGS) entry which is preliminary data.</text>
</comment>